<dbReference type="PANTHER" id="PTHR32179:SF3">
    <property type="entry name" value="NICOTINATE-NUCLEOTIDE PYROPHOSPHORYLASE [CARBOXYLATING]"/>
    <property type="match status" value="1"/>
</dbReference>
<evidence type="ECO:0000313" key="15">
    <source>
        <dbReference type="EMBL" id="HGE99828.1"/>
    </source>
</evidence>
<comment type="pathway">
    <text evidence="2">Cofactor biosynthesis; NAD(+) biosynthesis; nicotinate D-ribonucleotide from quinolinate: step 1/1.</text>
</comment>
<dbReference type="InterPro" id="IPR022412">
    <property type="entry name" value="Quinolinate_PRibosylTrfase_N"/>
</dbReference>
<sequence length="288" mass="32557">MGRILPLNPRIKILIRMALKEDIGKRDWTTEYLVKRKKFCRAVIRAKEKGVLAGLGICELAFKLLNKEVIFKPRKKDGEEFKKGEILAEIEGEARPILSAERVALNFLQRMCGIATLTKKFVEKIKGTRAKILDTRKTTPLLRELEKYAVRVGGGKNHRFGLFDMILIKDNHLRLVTGIKEALAMVQIKNKKRLPVEVEVKNLQEFLSAQEAGAKWIMLDNLSLKEIKEAVRKRRKGVKLEVSGGVRLENVRAIAKTGVDYISIGSLTHSPKAIDISLDIISTGKPRK</sequence>
<dbReference type="SUPFAM" id="SSF51690">
    <property type="entry name" value="Nicotinate/Quinolinate PRTase C-terminal domain-like"/>
    <property type="match status" value="1"/>
</dbReference>
<evidence type="ECO:0000256" key="9">
    <source>
        <dbReference type="ARBA" id="ARBA00033102"/>
    </source>
</evidence>
<feature type="domain" description="Quinolinate phosphoribosyl transferase C-terminal" evidence="13">
    <location>
        <begin position="114"/>
        <end position="279"/>
    </location>
</feature>
<evidence type="ECO:0000256" key="7">
    <source>
        <dbReference type="ARBA" id="ARBA00022676"/>
    </source>
</evidence>
<name>A0A7C3US06_UNCW3</name>
<dbReference type="InterPro" id="IPR013785">
    <property type="entry name" value="Aldolase_TIM"/>
</dbReference>
<evidence type="ECO:0000256" key="2">
    <source>
        <dbReference type="ARBA" id="ARBA00004893"/>
    </source>
</evidence>
<dbReference type="InterPro" id="IPR037128">
    <property type="entry name" value="Quinolinate_PRibosylTase_N_sf"/>
</dbReference>
<dbReference type="NCBIfam" id="TIGR00078">
    <property type="entry name" value="nadC"/>
    <property type="match status" value="1"/>
</dbReference>
<dbReference type="InterPro" id="IPR027277">
    <property type="entry name" value="NadC/ModD"/>
</dbReference>
<keyword evidence="6" id="KW-0662">Pyridine nucleotide biosynthesis</keyword>
<dbReference type="EMBL" id="DTMQ01000042">
    <property type="protein sequence ID" value="HGE99828.1"/>
    <property type="molecule type" value="Genomic_DNA"/>
</dbReference>
<comment type="subunit">
    <text evidence="4">Hexamer formed by 3 homodimers.</text>
</comment>
<dbReference type="InterPro" id="IPR036068">
    <property type="entry name" value="Nicotinate_pribotase-like_C"/>
</dbReference>
<comment type="similarity">
    <text evidence="3 12">Belongs to the NadC/ModD family.</text>
</comment>
<dbReference type="InterPro" id="IPR004393">
    <property type="entry name" value="NadC"/>
</dbReference>
<organism evidence="15">
    <name type="scientific">candidate division WOR-3 bacterium</name>
    <dbReference type="NCBI Taxonomy" id="2052148"/>
    <lineage>
        <taxon>Bacteria</taxon>
        <taxon>Bacteria division WOR-3</taxon>
    </lineage>
</organism>
<dbReference type="GO" id="GO:0005737">
    <property type="term" value="C:cytoplasm"/>
    <property type="evidence" value="ECO:0007669"/>
    <property type="project" value="TreeGrafter"/>
</dbReference>
<keyword evidence="7 12" id="KW-0328">Glycosyltransferase</keyword>
<evidence type="ECO:0000256" key="11">
    <source>
        <dbReference type="ARBA" id="ARBA00069173"/>
    </source>
</evidence>
<dbReference type="CDD" id="cd01572">
    <property type="entry name" value="QPRTase"/>
    <property type="match status" value="1"/>
</dbReference>
<dbReference type="Pfam" id="PF01729">
    <property type="entry name" value="QRPTase_C"/>
    <property type="match status" value="1"/>
</dbReference>
<accession>A0A7C3US06</accession>
<reference evidence="15" key="1">
    <citation type="journal article" date="2020" name="mSystems">
        <title>Genome- and Community-Level Interaction Insights into Carbon Utilization and Element Cycling Functions of Hydrothermarchaeota in Hydrothermal Sediment.</title>
        <authorList>
            <person name="Zhou Z."/>
            <person name="Liu Y."/>
            <person name="Xu W."/>
            <person name="Pan J."/>
            <person name="Luo Z.H."/>
            <person name="Li M."/>
        </authorList>
    </citation>
    <scope>NUCLEOTIDE SEQUENCE [LARGE SCALE GENOMIC DNA]</scope>
    <source>
        <strain evidence="15">SpSt-906</strain>
    </source>
</reference>
<dbReference type="PIRSF" id="PIRSF006250">
    <property type="entry name" value="NadC_ModD"/>
    <property type="match status" value="1"/>
</dbReference>
<keyword evidence="8 12" id="KW-0808">Transferase</keyword>
<proteinExistence type="inferred from homology"/>
<comment type="caution">
    <text evidence="15">The sequence shown here is derived from an EMBL/GenBank/DDBJ whole genome shotgun (WGS) entry which is preliminary data.</text>
</comment>
<evidence type="ECO:0000256" key="12">
    <source>
        <dbReference type="PIRNR" id="PIRNR006250"/>
    </source>
</evidence>
<dbReference type="Gene3D" id="3.20.20.70">
    <property type="entry name" value="Aldolase class I"/>
    <property type="match status" value="1"/>
</dbReference>
<dbReference type="PANTHER" id="PTHR32179">
    <property type="entry name" value="NICOTINATE-NUCLEOTIDE PYROPHOSPHORYLASE [CARBOXYLATING]"/>
    <property type="match status" value="1"/>
</dbReference>
<dbReference type="UniPathway" id="UPA00253">
    <property type="reaction ID" value="UER00331"/>
</dbReference>
<evidence type="ECO:0000259" key="13">
    <source>
        <dbReference type="Pfam" id="PF01729"/>
    </source>
</evidence>
<dbReference type="GO" id="GO:0009435">
    <property type="term" value="P:NAD+ biosynthetic process"/>
    <property type="evidence" value="ECO:0007669"/>
    <property type="project" value="UniProtKB-UniPathway"/>
</dbReference>
<gene>
    <name evidence="15" type="primary">nadC</name>
    <name evidence="15" type="ORF">ENX07_07170</name>
</gene>
<dbReference type="InterPro" id="IPR002638">
    <property type="entry name" value="Quinolinate_PRibosylTrfase_C"/>
</dbReference>
<comment type="function">
    <text evidence="1">Involved in the catabolism of quinolinic acid (QA).</text>
</comment>
<dbReference type="Gene3D" id="3.90.1170.20">
    <property type="entry name" value="Quinolinate phosphoribosyl transferase, N-terminal domain"/>
    <property type="match status" value="1"/>
</dbReference>
<evidence type="ECO:0000256" key="10">
    <source>
        <dbReference type="ARBA" id="ARBA00047445"/>
    </source>
</evidence>
<evidence type="ECO:0000259" key="14">
    <source>
        <dbReference type="Pfam" id="PF02749"/>
    </source>
</evidence>
<dbReference type="GO" id="GO:0004514">
    <property type="term" value="F:nicotinate-nucleotide diphosphorylase (carboxylating) activity"/>
    <property type="evidence" value="ECO:0007669"/>
    <property type="project" value="UniProtKB-EC"/>
</dbReference>
<evidence type="ECO:0000256" key="5">
    <source>
        <dbReference type="ARBA" id="ARBA00011944"/>
    </source>
</evidence>
<evidence type="ECO:0000256" key="4">
    <source>
        <dbReference type="ARBA" id="ARBA00011218"/>
    </source>
</evidence>
<evidence type="ECO:0000256" key="3">
    <source>
        <dbReference type="ARBA" id="ARBA00009400"/>
    </source>
</evidence>
<dbReference type="SUPFAM" id="SSF54675">
    <property type="entry name" value="Nicotinate/Quinolinate PRTase N-terminal domain-like"/>
    <property type="match status" value="1"/>
</dbReference>
<dbReference type="FunFam" id="3.90.1170.20:FF:000001">
    <property type="entry name" value="Nicotinate-nucleotide diphosphorylase (Carboxylating)"/>
    <property type="match status" value="1"/>
</dbReference>
<dbReference type="FunFam" id="3.20.20.70:FF:000030">
    <property type="entry name" value="Nicotinate-nucleotide pyrophosphorylase, carboxylating"/>
    <property type="match status" value="1"/>
</dbReference>
<comment type="catalytic activity">
    <reaction evidence="10">
        <text>nicotinate beta-D-ribonucleotide + CO2 + diphosphate = quinolinate + 5-phospho-alpha-D-ribose 1-diphosphate + 2 H(+)</text>
        <dbReference type="Rhea" id="RHEA:12733"/>
        <dbReference type="ChEBI" id="CHEBI:15378"/>
        <dbReference type="ChEBI" id="CHEBI:16526"/>
        <dbReference type="ChEBI" id="CHEBI:29959"/>
        <dbReference type="ChEBI" id="CHEBI:33019"/>
        <dbReference type="ChEBI" id="CHEBI:57502"/>
        <dbReference type="ChEBI" id="CHEBI:58017"/>
        <dbReference type="EC" id="2.4.2.19"/>
    </reaction>
</comment>
<evidence type="ECO:0000256" key="8">
    <source>
        <dbReference type="ARBA" id="ARBA00022679"/>
    </source>
</evidence>
<protein>
    <recommendedName>
        <fullName evidence="11">Probable nicotinate-nucleotide pyrophosphorylase [carboxylating]</fullName>
        <ecNumber evidence="5">2.4.2.19</ecNumber>
    </recommendedName>
    <alternativeName>
        <fullName evidence="9">Quinolinate phosphoribosyltransferase [decarboxylating]</fullName>
    </alternativeName>
</protein>
<feature type="domain" description="Quinolinate phosphoribosyl transferase N-terminal" evidence="14">
    <location>
        <begin position="27"/>
        <end position="112"/>
    </location>
</feature>
<dbReference type="EC" id="2.4.2.19" evidence="5"/>
<evidence type="ECO:0000256" key="6">
    <source>
        <dbReference type="ARBA" id="ARBA00022642"/>
    </source>
</evidence>
<evidence type="ECO:0000256" key="1">
    <source>
        <dbReference type="ARBA" id="ARBA00003237"/>
    </source>
</evidence>
<dbReference type="GO" id="GO:0034213">
    <property type="term" value="P:quinolinate catabolic process"/>
    <property type="evidence" value="ECO:0007669"/>
    <property type="project" value="TreeGrafter"/>
</dbReference>
<dbReference type="Pfam" id="PF02749">
    <property type="entry name" value="QRPTase_N"/>
    <property type="match status" value="1"/>
</dbReference>
<dbReference type="AlphaFoldDB" id="A0A7C3US06"/>